<accession>A0A5K7YRG2</accession>
<evidence type="ECO:0000256" key="2">
    <source>
        <dbReference type="SAM" id="Phobius"/>
    </source>
</evidence>
<dbReference type="KEGG" id="dalk:DSCA_44290"/>
<proteinExistence type="predicted"/>
<feature type="transmembrane region" description="Helical" evidence="2">
    <location>
        <begin position="28"/>
        <end position="48"/>
    </location>
</feature>
<dbReference type="Proteomes" id="UP000427906">
    <property type="component" value="Chromosome"/>
</dbReference>
<keyword evidence="1" id="KW-0175">Coiled coil</keyword>
<keyword evidence="4" id="KW-1185">Reference proteome</keyword>
<dbReference type="Pfam" id="PF04350">
    <property type="entry name" value="PilO"/>
    <property type="match status" value="1"/>
</dbReference>
<name>A0A5K7YRG2_9BACT</name>
<dbReference type="PANTHER" id="PTHR39555">
    <property type="entry name" value="FIMBRIAL ASSEMBLY PROTEIN PILO-LIKE PROTEIN-RELATED"/>
    <property type="match status" value="1"/>
</dbReference>
<feature type="coiled-coil region" evidence="1">
    <location>
        <begin position="54"/>
        <end position="98"/>
    </location>
</feature>
<evidence type="ECO:0000256" key="1">
    <source>
        <dbReference type="SAM" id="Coils"/>
    </source>
</evidence>
<organism evidence="3 4">
    <name type="scientific">Desulfosarcina alkanivorans</name>
    <dbReference type="NCBI Taxonomy" id="571177"/>
    <lineage>
        <taxon>Bacteria</taxon>
        <taxon>Pseudomonadati</taxon>
        <taxon>Thermodesulfobacteriota</taxon>
        <taxon>Desulfobacteria</taxon>
        <taxon>Desulfobacterales</taxon>
        <taxon>Desulfosarcinaceae</taxon>
        <taxon>Desulfosarcina</taxon>
    </lineage>
</organism>
<dbReference type="AlphaFoldDB" id="A0A5K7YRG2"/>
<dbReference type="InterPro" id="IPR007445">
    <property type="entry name" value="PilO"/>
</dbReference>
<dbReference type="RefSeq" id="WP_155318443.1">
    <property type="nucleotide sequence ID" value="NZ_AP021874.1"/>
</dbReference>
<sequence>MKQGKAVPIEKVNPFFDKLEQLSKIQRIAIWAGLLILLIAAFVYFSYLPKLKTIDRLKTNLTKVTKELEVAKKNARQLNAYRKKMQDAEEQFKIVMRALPEKEEIPTLLTGISKAGKSSGLNFILFKPKAEVKKDFYAEIPVAMEVTGDYHGVATFFESVAGLNRIVNIRNIRMSPEDKGKTLKTKCTAVTYKFIEVDETKTKKSRKSKKSKRKKKR</sequence>
<evidence type="ECO:0000313" key="3">
    <source>
        <dbReference type="EMBL" id="BBO70499.1"/>
    </source>
</evidence>
<keyword evidence="2" id="KW-0472">Membrane</keyword>
<dbReference type="OrthoDB" id="5502253at2"/>
<reference evidence="3 4" key="1">
    <citation type="submission" date="2019-11" db="EMBL/GenBank/DDBJ databases">
        <title>Comparative genomics of hydrocarbon-degrading Desulfosarcina strains.</title>
        <authorList>
            <person name="Watanabe M."/>
            <person name="Kojima H."/>
            <person name="Fukui M."/>
        </authorList>
    </citation>
    <scope>NUCLEOTIDE SEQUENCE [LARGE SCALE GENOMIC DNA]</scope>
    <source>
        <strain evidence="3 4">PL12</strain>
    </source>
</reference>
<dbReference type="PANTHER" id="PTHR39555:SF1">
    <property type="entry name" value="TYPE IV PILUS INNER MEMBRANE COMPONENT PILO"/>
    <property type="match status" value="1"/>
</dbReference>
<evidence type="ECO:0000313" key="4">
    <source>
        <dbReference type="Proteomes" id="UP000427906"/>
    </source>
</evidence>
<gene>
    <name evidence="3" type="primary">pilO</name>
    <name evidence="3" type="ORF">DSCA_44290</name>
</gene>
<protein>
    <submittedName>
        <fullName evidence="3">Pilus assembly protein PilO</fullName>
    </submittedName>
</protein>
<keyword evidence="2" id="KW-1133">Transmembrane helix</keyword>
<dbReference type="Gene3D" id="3.30.70.60">
    <property type="match status" value="1"/>
</dbReference>
<dbReference type="GO" id="GO:0043683">
    <property type="term" value="P:type IV pilus assembly"/>
    <property type="evidence" value="ECO:0007669"/>
    <property type="project" value="InterPro"/>
</dbReference>
<dbReference type="GO" id="GO:0043107">
    <property type="term" value="P:type IV pilus-dependent motility"/>
    <property type="evidence" value="ECO:0007669"/>
    <property type="project" value="InterPro"/>
</dbReference>
<keyword evidence="2" id="KW-0812">Transmembrane</keyword>
<dbReference type="InterPro" id="IPR014717">
    <property type="entry name" value="Transl_elong_EF1B/ribsomal_bS6"/>
</dbReference>
<dbReference type="EMBL" id="AP021874">
    <property type="protein sequence ID" value="BBO70499.1"/>
    <property type="molecule type" value="Genomic_DNA"/>
</dbReference>